<gene>
    <name evidence="1" type="ORF">F5X68DRAFT_231814</name>
</gene>
<organism evidence="1 2">
    <name type="scientific">Plectosphaerella plurivora</name>
    <dbReference type="NCBI Taxonomy" id="936078"/>
    <lineage>
        <taxon>Eukaryota</taxon>
        <taxon>Fungi</taxon>
        <taxon>Dikarya</taxon>
        <taxon>Ascomycota</taxon>
        <taxon>Pezizomycotina</taxon>
        <taxon>Sordariomycetes</taxon>
        <taxon>Hypocreomycetidae</taxon>
        <taxon>Glomerellales</taxon>
        <taxon>Plectosphaerellaceae</taxon>
        <taxon>Plectosphaerella</taxon>
    </lineage>
</organism>
<dbReference type="OrthoDB" id="3596450at2759"/>
<dbReference type="AlphaFoldDB" id="A0A9P9AB27"/>
<sequence>MSAYKIYPAGSRGDEGEEPLFPEQIWEDAIVGYNTPRIHYYSLFNTDDQGLGHSGLRTARGIINKKKPSTLTAIDNKGIAESSENSDVLDWSIQTSNSLQRRPRNTKWTRANRFHYYWTSGLLTACSESRFIFLRRYKKLFSGHEKLTIAKGYDGKKEVQMHFNALQDIICLCFCPEDIKAAVAGLQWDVLLASMPFFPSDPIDVVNIAFEFDSTWNDNIPDLWSDLAEMQPKIFIDHNLKYVECKEWRDDSPEFAASAGRFVWQLKKWYDELRAWQTHFDETSVASSWRLLPWNSRFCVAALRMVPAGQKLRDMYFR</sequence>
<reference evidence="1" key="1">
    <citation type="journal article" date="2021" name="Nat. Commun.">
        <title>Genetic determinants of endophytism in the Arabidopsis root mycobiome.</title>
        <authorList>
            <person name="Mesny F."/>
            <person name="Miyauchi S."/>
            <person name="Thiergart T."/>
            <person name="Pickel B."/>
            <person name="Atanasova L."/>
            <person name="Karlsson M."/>
            <person name="Huettel B."/>
            <person name="Barry K.W."/>
            <person name="Haridas S."/>
            <person name="Chen C."/>
            <person name="Bauer D."/>
            <person name="Andreopoulos W."/>
            <person name="Pangilinan J."/>
            <person name="LaButti K."/>
            <person name="Riley R."/>
            <person name="Lipzen A."/>
            <person name="Clum A."/>
            <person name="Drula E."/>
            <person name="Henrissat B."/>
            <person name="Kohler A."/>
            <person name="Grigoriev I.V."/>
            <person name="Martin F.M."/>
            <person name="Hacquard S."/>
        </authorList>
    </citation>
    <scope>NUCLEOTIDE SEQUENCE</scope>
    <source>
        <strain evidence="1">MPI-SDFR-AT-0117</strain>
    </source>
</reference>
<protein>
    <submittedName>
        <fullName evidence="1">Uncharacterized protein</fullName>
    </submittedName>
</protein>
<proteinExistence type="predicted"/>
<name>A0A9P9AB27_9PEZI</name>
<dbReference type="EMBL" id="JAGSXJ010000011">
    <property type="protein sequence ID" value="KAH6687338.1"/>
    <property type="molecule type" value="Genomic_DNA"/>
</dbReference>
<accession>A0A9P9AB27</accession>
<keyword evidence="2" id="KW-1185">Reference proteome</keyword>
<dbReference type="Proteomes" id="UP000770015">
    <property type="component" value="Unassembled WGS sequence"/>
</dbReference>
<evidence type="ECO:0000313" key="1">
    <source>
        <dbReference type="EMBL" id="KAH6687338.1"/>
    </source>
</evidence>
<comment type="caution">
    <text evidence="1">The sequence shown here is derived from an EMBL/GenBank/DDBJ whole genome shotgun (WGS) entry which is preliminary data.</text>
</comment>
<evidence type="ECO:0000313" key="2">
    <source>
        <dbReference type="Proteomes" id="UP000770015"/>
    </source>
</evidence>